<name>A0A3B0R2H6_9ZZZZ</name>
<gene>
    <name evidence="1" type="ORF">MNBD_BACTEROID02-811</name>
</gene>
<dbReference type="EMBL" id="UOEB01000253">
    <property type="protein sequence ID" value="VAV85897.1"/>
    <property type="molecule type" value="Genomic_DNA"/>
</dbReference>
<reference evidence="1" key="1">
    <citation type="submission" date="2018-06" db="EMBL/GenBank/DDBJ databases">
        <authorList>
            <person name="Zhirakovskaya E."/>
        </authorList>
    </citation>
    <scope>NUCLEOTIDE SEQUENCE</scope>
</reference>
<organism evidence="1">
    <name type="scientific">hydrothermal vent metagenome</name>
    <dbReference type="NCBI Taxonomy" id="652676"/>
    <lineage>
        <taxon>unclassified sequences</taxon>
        <taxon>metagenomes</taxon>
        <taxon>ecological metagenomes</taxon>
    </lineage>
</organism>
<evidence type="ECO:0000313" key="1">
    <source>
        <dbReference type="EMBL" id="VAV85897.1"/>
    </source>
</evidence>
<proteinExistence type="predicted"/>
<dbReference type="AlphaFoldDB" id="A0A3B0R2H6"/>
<protein>
    <submittedName>
        <fullName evidence="1">Uncharacterized protein</fullName>
    </submittedName>
</protein>
<accession>A0A3B0R2H6</accession>
<sequence length="148" mass="17710">MSFLYSFSIISQETKNFDLIILVDEELATNISNIHLQVISQNDTINIGASYHPGNLSLPQKRFEQIMSDKTKTIVMSFNYFNSKSKNRLKHYSYRISYNKNWLKESFNILRIYNFDKRKYRKKYNPAFEYATFARELDFGWYSIIPLK</sequence>